<dbReference type="SMART" id="SM00326">
    <property type="entry name" value="SH3"/>
    <property type="match status" value="1"/>
</dbReference>
<dbReference type="InterPro" id="IPR036028">
    <property type="entry name" value="SH3-like_dom_sf"/>
</dbReference>
<name>A0AAD9JIM4_RIDPI</name>
<dbReference type="PANTHER" id="PTHR15706:SF2">
    <property type="entry name" value="SH3 AND PX DOMAIN-CONTAINING PROTEIN 2A"/>
    <property type="match status" value="1"/>
</dbReference>
<evidence type="ECO:0000256" key="1">
    <source>
        <dbReference type="ARBA" id="ARBA00022443"/>
    </source>
</evidence>
<gene>
    <name evidence="6" type="ORF">NP493_2273g00008</name>
</gene>
<protein>
    <recommendedName>
        <fullName evidence="5">SH3 domain-containing protein</fullName>
    </recommendedName>
</protein>
<evidence type="ECO:0000256" key="2">
    <source>
        <dbReference type="ARBA" id="ARBA00022737"/>
    </source>
</evidence>
<evidence type="ECO:0000313" key="7">
    <source>
        <dbReference type="Proteomes" id="UP001209878"/>
    </source>
</evidence>
<dbReference type="EMBL" id="JAODUO010002271">
    <property type="protein sequence ID" value="KAK2153674.1"/>
    <property type="molecule type" value="Genomic_DNA"/>
</dbReference>
<dbReference type="InterPro" id="IPR051228">
    <property type="entry name" value="NADPH_Oxidase/PX-Domain"/>
</dbReference>
<dbReference type="Proteomes" id="UP001209878">
    <property type="component" value="Unassembled WGS sequence"/>
</dbReference>
<proteinExistence type="predicted"/>
<comment type="caution">
    <text evidence="6">The sequence shown here is derived from an EMBL/GenBank/DDBJ whole genome shotgun (WGS) entry which is preliminary data.</text>
</comment>
<dbReference type="InterPro" id="IPR001452">
    <property type="entry name" value="SH3_domain"/>
</dbReference>
<evidence type="ECO:0000256" key="4">
    <source>
        <dbReference type="SAM" id="MobiDB-lite"/>
    </source>
</evidence>
<dbReference type="CDD" id="cd11856">
    <property type="entry name" value="SH3_p47phox_like"/>
    <property type="match status" value="1"/>
</dbReference>
<feature type="domain" description="SH3" evidence="5">
    <location>
        <begin position="58"/>
        <end position="120"/>
    </location>
</feature>
<evidence type="ECO:0000259" key="5">
    <source>
        <dbReference type="PROSITE" id="PS50002"/>
    </source>
</evidence>
<dbReference type="GO" id="GO:0042554">
    <property type="term" value="P:superoxide anion generation"/>
    <property type="evidence" value="ECO:0007669"/>
    <property type="project" value="TreeGrafter"/>
</dbReference>
<feature type="compositionally biased region" description="Acidic residues" evidence="4">
    <location>
        <begin position="23"/>
        <end position="35"/>
    </location>
</feature>
<dbReference type="AlphaFoldDB" id="A0AAD9JIM4"/>
<accession>A0AAD9JIM4</accession>
<dbReference type="GO" id="GO:0016176">
    <property type="term" value="F:superoxide-generating NADPH oxidase activator activity"/>
    <property type="evidence" value="ECO:0007669"/>
    <property type="project" value="TreeGrafter"/>
</dbReference>
<evidence type="ECO:0000313" key="6">
    <source>
        <dbReference type="EMBL" id="KAK2153674.1"/>
    </source>
</evidence>
<dbReference type="Pfam" id="PF00018">
    <property type="entry name" value="SH3_1"/>
    <property type="match status" value="1"/>
</dbReference>
<keyword evidence="2" id="KW-0677">Repeat</keyword>
<keyword evidence="7" id="KW-1185">Reference proteome</keyword>
<dbReference type="PROSITE" id="PS50002">
    <property type="entry name" value="SH3"/>
    <property type="match status" value="1"/>
</dbReference>
<feature type="region of interest" description="Disordered" evidence="4">
    <location>
        <begin position="1"/>
        <end position="35"/>
    </location>
</feature>
<dbReference type="PANTHER" id="PTHR15706">
    <property type="entry name" value="SH3 MULTIPLE DOMAIN"/>
    <property type="match status" value="1"/>
</dbReference>
<keyword evidence="1 3" id="KW-0728">SH3 domain</keyword>
<reference evidence="6" key="1">
    <citation type="journal article" date="2023" name="Mol. Biol. Evol.">
        <title>Third-Generation Sequencing Reveals the Adaptive Role of the Epigenome in Three Deep-Sea Polychaetes.</title>
        <authorList>
            <person name="Perez M."/>
            <person name="Aroh O."/>
            <person name="Sun Y."/>
            <person name="Lan Y."/>
            <person name="Juniper S.K."/>
            <person name="Young C.R."/>
            <person name="Angers B."/>
            <person name="Qian P.Y."/>
        </authorList>
    </citation>
    <scope>NUCLEOTIDE SEQUENCE</scope>
    <source>
        <strain evidence="6">R07B-5</strain>
    </source>
</reference>
<dbReference type="Gene3D" id="2.30.30.40">
    <property type="entry name" value="SH3 Domains"/>
    <property type="match status" value="1"/>
</dbReference>
<dbReference type="GO" id="GO:0005737">
    <property type="term" value="C:cytoplasm"/>
    <property type="evidence" value="ECO:0007669"/>
    <property type="project" value="TreeGrafter"/>
</dbReference>
<organism evidence="6 7">
    <name type="scientific">Ridgeia piscesae</name>
    <name type="common">Tubeworm</name>
    <dbReference type="NCBI Taxonomy" id="27915"/>
    <lineage>
        <taxon>Eukaryota</taxon>
        <taxon>Metazoa</taxon>
        <taxon>Spiralia</taxon>
        <taxon>Lophotrochozoa</taxon>
        <taxon>Annelida</taxon>
        <taxon>Polychaeta</taxon>
        <taxon>Sedentaria</taxon>
        <taxon>Canalipalpata</taxon>
        <taxon>Sabellida</taxon>
        <taxon>Siboglinidae</taxon>
        <taxon>Ridgeia</taxon>
    </lineage>
</organism>
<dbReference type="SUPFAM" id="SSF50044">
    <property type="entry name" value="SH3-domain"/>
    <property type="match status" value="1"/>
</dbReference>
<sequence>MSTVTASCPGDVLSSDIDHGVIEEDGDDWSTTDDDYEEIDPNTRQPPEFEYNSDFQGCALNQYVALSTYMAPPDSGELSLQEGDVVEVVRYEAEGWWWVHHPATGQEGWMPCTYLKSTKRNSAYSSTVSSVSTASLGKVTALFCSSHNAPVA</sequence>
<evidence type="ECO:0000256" key="3">
    <source>
        <dbReference type="PROSITE-ProRule" id="PRU00192"/>
    </source>
</evidence>